<proteinExistence type="predicted"/>
<feature type="region of interest" description="Disordered" evidence="1">
    <location>
        <begin position="257"/>
        <end position="287"/>
    </location>
</feature>
<protein>
    <submittedName>
        <fullName evidence="2">Uncharacterized protein</fullName>
    </submittedName>
</protein>
<evidence type="ECO:0000313" key="2">
    <source>
        <dbReference type="EMBL" id="KAA6368567.1"/>
    </source>
</evidence>
<dbReference type="AlphaFoldDB" id="A0A5J4UDQ6"/>
<feature type="compositionally biased region" description="Basic and acidic residues" evidence="1">
    <location>
        <begin position="269"/>
        <end position="287"/>
    </location>
</feature>
<accession>A0A5J4UDQ6</accession>
<dbReference type="EMBL" id="SNRW01017221">
    <property type="protein sequence ID" value="KAA6368567.1"/>
    <property type="molecule type" value="Genomic_DNA"/>
</dbReference>
<sequence>MSKIQQLYCCICAGMFGIGQITHHIVACAKKWNDQQSKFPLMCQSLIRSDIVLNHIPKSLDDQQHAMIWNKGALQAAKEIKNRCPHCNTAIAPEKFILHIKKCLQNPVNSPDQEMSRAMNPSLIYNICGICGYQYDEKEMPVHTKKCFQDYMAEQRKYGIDVENEIEQRKRVEPSYKAQMELIENLMKMAQIEEKKQQTVIRGSAEERSQRIKQQFYSGSAQCQFCKRRFHQGEVQEHMKYCVNKPVGIERPTQIISLDHPEDEGLDPQQKEEVKEYRKALIDPDRY</sequence>
<reference evidence="2 3" key="1">
    <citation type="submission" date="2019-03" db="EMBL/GenBank/DDBJ databases">
        <title>Single cell metagenomics reveals metabolic interactions within the superorganism composed of flagellate Streblomastix strix and complex community of Bacteroidetes bacteria on its surface.</title>
        <authorList>
            <person name="Treitli S.C."/>
            <person name="Kolisko M."/>
            <person name="Husnik F."/>
            <person name="Keeling P."/>
            <person name="Hampl V."/>
        </authorList>
    </citation>
    <scope>NUCLEOTIDE SEQUENCE [LARGE SCALE GENOMIC DNA]</scope>
    <source>
        <strain evidence="2">ST1C</strain>
    </source>
</reference>
<dbReference type="Proteomes" id="UP000324800">
    <property type="component" value="Unassembled WGS sequence"/>
</dbReference>
<evidence type="ECO:0000313" key="3">
    <source>
        <dbReference type="Proteomes" id="UP000324800"/>
    </source>
</evidence>
<evidence type="ECO:0000256" key="1">
    <source>
        <dbReference type="SAM" id="MobiDB-lite"/>
    </source>
</evidence>
<organism evidence="2 3">
    <name type="scientific">Streblomastix strix</name>
    <dbReference type="NCBI Taxonomy" id="222440"/>
    <lineage>
        <taxon>Eukaryota</taxon>
        <taxon>Metamonada</taxon>
        <taxon>Preaxostyla</taxon>
        <taxon>Oxymonadida</taxon>
        <taxon>Streblomastigidae</taxon>
        <taxon>Streblomastix</taxon>
    </lineage>
</organism>
<comment type="caution">
    <text evidence="2">The sequence shown here is derived from an EMBL/GenBank/DDBJ whole genome shotgun (WGS) entry which is preliminary data.</text>
</comment>
<name>A0A5J4UDQ6_9EUKA</name>
<gene>
    <name evidence="2" type="ORF">EZS28_035906</name>
</gene>